<dbReference type="InterPro" id="IPR024775">
    <property type="entry name" value="DinB-like"/>
</dbReference>
<evidence type="ECO:0000313" key="2">
    <source>
        <dbReference type="EMBL" id="QEC67993.1"/>
    </source>
</evidence>
<dbReference type="EMBL" id="CP042435">
    <property type="protein sequence ID" value="QEC67993.1"/>
    <property type="molecule type" value="Genomic_DNA"/>
</dbReference>
<feature type="domain" description="DinB-like" evidence="1">
    <location>
        <begin position="35"/>
        <end position="145"/>
    </location>
</feature>
<organism evidence="2 3">
    <name type="scientific">Panacibacter ginsenosidivorans</name>
    <dbReference type="NCBI Taxonomy" id="1813871"/>
    <lineage>
        <taxon>Bacteria</taxon>
        <taxon>Pseudomonadati</taxon>
        <taxon>Bacteroidota</taxon>
        <taxon>Chitinophagia</taxon>
        <taxon>Chitinophagales</taxon>
        <taxon>Chitinophagaceae</taxon>
        <taxon>Panacibacter</taxon>
    </lineage>
</organism>
<evidence type="ECO:0000313" key="3">
    <source>
        <dbReference type="Proteomes" id="UP000321533"/>
    </source>
</evidence>
<dbReference type="AlphaFoldDB" id="A0A5B8VAK9"/>
<dbReference type="KEGG" id="pgin:FRZ67_12020"/>
<reference evidence="2 3" key="1">
    <citation type="journal article" date="2016" name="Int. J. Syst. Evol. Microbiol.">
        <title>Panacibacter ginsenosidivorans gen. nov., sp. nov., with ginsenoside converting activity isolated from soil of a ginseng field.</title>
        <authorList>
            <person name="Siddiqi M.Z."/>
            <person name="Muhammad Shafi S."/>
            <person name="Choi K.D."/>
            <person name="Im W.T."/>
        </authorList>
    </citation>
    <scope>NUCLEOTIDE SEQUENCE [LARGE SCALE GENOMIC DNA]</scope>
    <source>
        <strain evidence="2 3">Gsoil1550</strain>
    </source>
</reference>
<protein>
    <submittedName>
        <fullName evidence="2">DinB family protein</fullName>
    </submittedName>
</protein>
<dbReference type="OrthoDB" id="9814103at2"/>
<gene>
    <name evidence="2" type="ORF">FRZ67_12020</name>
</gene>
<evidence type="ECO:0000259" key="1">
    <source>
        <dbReference type="Pfam" id="PF12867"/>
    </source>
</evidence>
<proteinExistence type="predicted"/>
<accession>A0A5B8VAK9</accession>
<keyword evidence="3" id="KW-1185">Reference proteome</keyword>
<sequence>MKITELIAQHITEVFEGNNWTDVNIKDTIDDIDYREATTVTKASYNTIAALLHHLNFYNDVVSMRLMGINPEIDEVNGFNVPAIKNEHDWQQLKDAAFASAANLADAVRKFPEEKIYDLTVTGHSTYYKTLHGITEHAHYHLGQIMLIKRLVRAAVLHGAMSNSL</sequence>
<dbReference type="InterPro" id="IPR034660">
    <property type="entry name" value="DinB/YfiT-like"/>
</dbReference>
<dbReference type="Gene3D" id="1.20.120.450">
    <property type="entry name" value="dinb family like domain"/>
    <property type="match status" value="1"/>
</dbReference>
<dbReference type="SUPFAM" id="SSF109854">
    <property type="entry name" value="DinB/YfiT-like putative metalloenzymes"/>
    <property type="match status" value="1"/>
</dbReference>
<dbReference type="Pfam" id="PF12867">
    <property type="entry name" value="DinB_2"/>
    <property type="match status" value="1"/>
</dbReference>
<dbReference type="Proteomes" id="UP000321533">
    <property type="component" value="Chromosome"/>
</dbReference>
<name>A0A5B8VAK9_9BACT</name>
<dbReference type="RefSeq" id="WP_147189800.1">
    <property type="nucleotide sequence ID" value="NZ_CP042435.1"/>
</dbReference>